<reference evidence="2" key="1">
    <citation type="journal article" date="2020" name="Nature">
        <title>Giant virus diversity and host interactions through global metagenomics.</title>
        <authorList>
            <person name="Schulz F."/>
            <person name="Roux S."/>
            <person name="Paez-Espino D."/>
            <person name="Jungbluth S."/>
            <person name="Walsh D.A."/>
            <person name="Denef V.J."/>
            <person name="McMahon K.D."/>
            <person name="Konstantinidis K.T."/>
            <person name="Eloe-Fadrosh E.A."/>
            <person name="Kyrpides N.C."/>
            <person name="Woyke T."/>
        </authorList>
    </citation>
    <scope>NUCLEOTIDE SEQUENCE</scope>
    <source>
        <strain evidence="2">GVMAG-M-3300013004-44</strain>
    </source>
</reference>
<proteinExistence type="predicted"/>
<accession>A0A6C0BGV3</accession>
<dbReference type="InterPro" id="IPR052636">
    <property type="entry name" value="UDP-D-xylose:L-fucose_XylT"/>
</dbReference>
<dbReference type="Pfam" id="PF03407">
    <property type="entry name" value="Nucleotid_trans"/>
    <property type="match status" value="1"/>
</dbReference>
<dbReference type="PANTHER" id="PTHR47032:SF1">
    <property type="entry name" value="UDP-D-XYLOSE:L-FUCOSE ALPHA-1,3-D-XYLOSYLTRANSFERASE-RELATED"/>
    <property type="match status" value="1"/>
</dbReference>
<dbReference type="GO" id="GO:0016757">
    <property type="term" value="F:glycosyltransferase activity"/>
    <property type="evidence" value="ECO:0007669"/>
    <property type="project" value="TreeGrafter"/>
</dbReference>
<dbReference type="SUPFAM" id="SSF53448">
    <property type="entry name" value="Nucleotide-diphospho-sugar transferases"/>
    <property type="match status" value="1"/>
</dbReference>
<name>A0A6C0BGV3_9ZZZZ</name>
<evidence type="ECO:0000313" key="2">
    <source>
        <dbReference type="EMBL" id="QHS90964.1"/>
    </source>
</evidence>
<dbReference type="GO" id="GO:0005794">
    <property type="term" value="C:Golgi apparatus"/>
    <property type="evidence" value="ECO:0007669"/>
    <property type="project" value="TreeGrafter"/>
</dbReference>
<dbReference type="AlphaFoldDB" id="A0A6C0BGV3"/>
<dbReference type="EMBL" id="MN739154">
    <property type="protein sequence ID" value="QHS90964.1"/>
    <property type="molecule type" value="Genomic_DNA"/>
</dbReference>
<evidence type="ECO:0000259" key="1">
    <source>
        <dbReference type="Pfam" id="PF03407"/>
    </source>
</evidence>
<dbReference type="InterPro" id="IPR005069">
    <property type="entry name" value="Nucl-diP-sugar_transferase"/>
</dbReference>
<protein>
    <recommendedName>
        <fullName evidence="1">Nucleotide-diphospho-sugar transferase domain-containing protein</fullName>
    </recommendedName>
</protein>
<organism evidence="2">
    <name type="scientific">viral metagenome</name>
    <dbReference type="NCBI Taxonomy" id="1070528"/>
    <lineage>
        <taxon>unclassified sequences</taxon>
        <taxon>metagenomes</taxon>
        <taxon>organismal metagenomes</taxon>
    </lineage>
</organism>
<dbReference type="InterPro" id="IPR029044">
    <property type="entry name" value="Nucleotide-diphossugar_trans"/>
</dbReference>
<dbReference type="PANTHER" id="PTHR47032">
    <property type="entry name" value="UDP-D-XYLOSE:L-FUCOSE ALPHA-1,3-D-XYLOSYLTRANSFERASE-RELATED"/>
    <property type="match status" value="1"/>
</dbReference>
<feature type="domain" description="Nucleotide-diphospho-sugar transferase" evidence="1">
    <location>
        <begin position="48"/>
        <end position="240"/>
    </location>
</feature>
<dbReference type="Gene3D" id="3.90.550.10">
    <property type="entry name" value="Spore Coat Polysaccharide Biosynthesis Protein SpsA, Chain A"/>
    <property type="match status" value="1"/>
</dbReference>
<sequence>MAIELTLHDFTPCLLDDGITVITTITNYGYLMYTCNMLKSLAPYGLDKKVFIVCIDKRSADILHSQGYHVYCMEDETLSRFSPWNTKGYDKICYLKLKVIYHILSLQKNVLLVDGDIVFQKNPMMDILYWQTDHHFDVWVQNDSLVNKNTENMCTGYMYLKSNENIIRLYDCVSEAGVQRYMTCAFDNNDQTYFNRYVKPYCRTCPLPLERYPNGQYFYIKAKSLRRTAVLVHFNWVIGHLKMAKMKEHGLWILTPEEEETIS</sequence>